<proteinExistence type="predicted"/>
<dbReference type="EMBL" id="SNYC01000010">
    <property type="protein sequence ID" value="TDQ06186.1"/>
    <property type="molecule type" value="Genomic_DNA"/>
</dbReference>
<dbReference type="AlphaFoldDB" id="A0A4R6SNT7"/>
<evidence type="ECO:0008006" key="3">
    <source>
        <dbReference type="Google" id="ProtNLM"/>
    </source>
</evidence>
<name>A0A4R6SNT7_9SPHI</name>
<protein>
    <recommendedName>
        <fullName evidence="3">Helix-turn-helix protein</fullName>
    </recommendedName>
</protein>
<keyword evidence="2" id="KW-1185">Reference proteome</keyword>
<evidence type="ECO:0000313" key="2">
    <source>
        <dbReference type="Proteomes" id="UP000295620"/>
    </source>
</evidence>
<organism evidence="1 2">
    <name type="scientific">Pedobacter metabolipauper</name>
    <dbReference type="NCBI Taxonomy" id="425513"/>
    <lineage>
        <taxon>Bacteria</taxon>
        <taxon>Pseudomonadati</taxon>
        <taxon>Bacteroidota</taxon>
        <taxon>Sphingobacteriia</taxon>
        <taxon>Sphingobacteriales</taxon>
        <taxon>Sphingobacteriaceae</taxon>
        <taxon>Pedobacter</taxon>
    </lineage>
</organism>
<accession>A0A4R6SNT7</accession>
<comment type="caution">
    <text evidence="1">The sequence shown here is derived from an EMBL/GenBank/DDBJ whole genome shotgun (WGS) entry which is preliminary data.</text>
</comment>
<reference evidence="1 2" key="1">
    <citation type="submission" date="2019-03" db="EMBL/GenBank/DDBJ databases">
        <title>Genomic Encyclopedia of Archaeal and Bacterial Type Strains, Phase II (KMG-II): from individual species to whole genera.</title>
        <authorList>
            <person name="Goeker M."/>
        </authorList>
    </citation>
    <scope>NUCLEOTIDE SEQUENCE [LARGE SCALE GENOMIC DNA]</scope>
    <source>
        <strain evidence="1 2">DSM 19035</strain>
    </source>
</reference>
<dbReference type="Proteomes" id="UP000295620">
    <property type="component" value="Unassembled WGS sequence"/>
</dbReference>
<gene>
    <name evidence="1" type="ORF">ATK78_4567</name>
</gene>
<sequence length="106" mass="12190">MTANGFGDQIIICMIKLLRCVIELLRGIDSNLRLLFEEMQSYHSALKLAAEKDHWLDSTTVKFMLRVSDRTLYTYVRNGKITVEKRGAANFYLESTVIKLMNNSGR</sequence>
<evidence type="ECO:0000313" key="1">
    <source>
        <dbReference type="EMBL" id="TDQ06186.1"/>
    </source>
</evidence>